<dbReference type="GO" id="GO:0046872">
    <property type="term" value="F:metal ion binding"/>
    <property type="evidence" value="ECO:0007669"/>
    <property type="project" value="UniProtKB-UniRule"/>
</dbReference>
<evidence type="ECO:0000256" key="5">
    <source>
        <dbReference type="ARBA" id="ARBA00047317"/>
    </source>
</evidence>
<keyword evidence="6 8" id="KW-0808">Transferase</keyword>
<dbReference type="PANTHER" id="PTHR10192:SF5">
    <property type="entry name" value="GEPHYRIN"/>
    <property type="match status" value="1"/>
</dbReference>
<dbReference type="SMART" id="SM00852">
    <property type="entry name" value="MoCF_biosynth"/>
    <property type="match status" value="1"/>
</dbReference>
<sequence>MTVLQRIEAQGCDCDAAGHRAGLISLEEALARIETHVSPVPGTGAVPLLGAAGRVLAEPVRANTMTPPFDNSAMDGYAVSTAAFAGDGPWSFAVASRVPAGTAPVAMVGTSRVARIFTGAPLPAGADAVIAQEAAHLSHDRVSFDRCPPRGLNIRRAGEDMMPGQVILAPGVRLGPREIAACAAAGVGTVAVRRRLRVALLVTGDEIACAESGRDDAQIWDVNTPMLMAAMRDPQVEVVRLERIPDRRDALMQGLARRIGRVDVIVTTGGVSVGEEDHVKPALRALGGEIHFSGVAMKPGKPVSFGRVGATPWLGLPGNPLSALVTWQLFGGALLRRLTGQTPPRARRLVVTAVPVRRRPGRCELRPATLVGCDALGREVVRFGDATHSARVGSLAAADGLVLLPADRDVLPTGALVEFHPFSNA</sequence>
<comment type="function">
    <text evidence="1 6">Catalyzes the insertion of molybdate into adenylated molybdopterin with the concomitant release of AMP.</text>
</comment>
<dbReference type="GO" id="GO:0006777">
    <property type="term" value="P:Mo-molybdopterin cofactor biosynthetic process"/>
    <property type="evidence" value="ECO:0007669"/>
    <property type="project" value="UniProtKB-UniRule"/>
</dbReference>
<evidence type="ECO:0000256" key="6">
    <source>
        <dbReference type="RuleBase" id="RU365090"/>
    </source>
</evidence>
<evidence type="ECO:0000259" key="7">
    <source>
        <dbReference type="SMART" id="SM00852"/>
    </source>
</evidence>
<dbReference type="Pfam" id="PF03454">
    <property type="entry name" value="MoeA_C"/>
    <property type="match status" value="1"/>
</dbReference>
<dbReference type="RefSeq" id="WP_171326886.1">
    <property type="nucleotide sequence ID" value="NZ_JABFBC010000004.1"/>
</dbReference>
<comment type="similarity">
    <text evidence="3 6">Belongs to the MoeA family.</text>
</comment>
<accession>A0A849L6Z8</accession>
<dbReference type="UniPathway" id="UPA00344"/>
<dbReference type="InterPro" id="IPR008284">
    <property type="entry name" value="MoCF_biosynth_CS"/>
</dbReference>
<dbReference type="EC" id="2.10.1.1" evidence="6"/>
<dbReference type="EMBL" id="JABFBC010000004">
    <property type="protein sequence ID" value="NNU82023.1"/>
    <property type="molecule type" value="Genomic_DNA"/>
</dbReference>
<dbReference type="SUPFAM" id="SSF53218">
    <property type="entry name" value="Molybdenum cofactor biosynthesis proteins"/>
    <property type="match status" value="1"/>
</dbReference>
<name>A0A849L6Z8_9RHOB</name>
<dbReference type="AlphaFoldDB" id="A0A849L6Z8"/>
<evidence type="ECO:0000256" key="3">
    <source>
        <dbReference type="ARBA" id="ARBA00010763"/>
    </source>
</evidence>
<dbReference type="GO" id="GO:0061599">
    <property type="term" value="F:molybdopterin molybdotransferase activity"/>
    <property type="evidence" value="ECO:0007669"/>
    <property type="project" value="UniProtKB-UniRule"/>
</dbReference>
<dbReference type="Gene3D" id="2.170.190.11">
    <property type="entry name" value="Molybdopterin biosynthesis moea protein, domain 3"/>
    <property type="match status" value="1"/>
</dbReference>
<evidence type="ECO:0000313" key="9">
    <source>
        <dbReference type="Proteomes" id="UP000572377"/>
    </source>
</evidence>
<dbReference type="InterPro" id="IPR036688">
    <property type="entry name" value="MoeA_C_domain_IV_sf"/>
</dbReference>
<dbReference type="Pfam" id="PF00994">
    <property type="entry name" value="MoCF_biosynth"/>
    <property type="match status" value="1"/>
</dbReference>
<comment type="cofactor">
    <cofactor evidence="6">
        <name>Mg(2+)</name>
        <dbReference type="ChEBI" id="CHEBI:18420"/>
    </cofactor>
</comment>
<evidence type="ECO:0000256" key="4">
    <source>
        <dbReference type="ARBA" id="ARBA00023150"/>
    </source>
</evidence>
<dbReference type="InterPro" id="IPR038987">
    <property type="entry name" value="MoeA-like"/>
</dbReference>
<evidence type="ECO:0000256" key="2">
    <source>
        <dbReference type="ARBA" id="ARBA00005046"/>
    </source>
</evidence>
<dbReference type="Proteomes" id="UP000572377">
    <property type="component" value="Unassembled WGS sequence"/>
</dbReference>
<dbReference type="Gene3D" id="2.40.340.10">
    <property type="entry name" value="MoeA, C-terminal, domain IV"/>
    <property type="match status" value="1"/>
</dbReference>
<evidence type="ECO:0000256" key="1">
    <source>
        <dbReference type="ARBA" id="ARBA00002901"/>
    </source>
</evidence>
<dbReference type="SUPFAM" id="SSF63867">
    <property type="entry name" value="MoeA C-terminal domain-like"/>
    <property type="match status" value="1"/>
</dbReference>
<feature type="domain" description="MoaB/Mog" evidence="7">
    <location>
        <begin position="199"/>
        <end position="337"/>
    </location>
</feature>
<keyword evidence="6" id="KW-0460">Magnesium</keyword>
<dbReference type="NCBIfam" id="NF045515">
    <property type="entry name" value="Glp_gephyrin"/>
    <property type="match status" value="1"/>
</dbReference>
<comment type="catalytic activity">
    <reaction evidence="5">
        <text>adenylyl-molybdopterin + molybdate = Mo-molybdopterin + AMP + H(+)</text>
        <dbReference type="Rhea" id="RHEA:35047"/>
        <dbReference type="ChEBI" id="CHEBI:15378"/>
        <dbReference type="ChEBI" id="CHEBI:36264"/>
        <dbReference type="ChEBI" id="CHEBI:62727"/>
        <dbReference type="ChEBI" id="CHEBI:71302"/>
        <dbReference type="ChEBI" id="CHEBI:456215"/>
        <dbReference type="EC" id="2.10.1.1"/>
    </reaction>
</comment>
<organism evidence="8 9">
    <name type="scientific">Halovulum dunhuangense</name>
    <dbReference type="NCBI Taxonomy" id="1505036"/>
    <lineage>
        <taxon>Bacteria</taxon>
        <taxon>Pseudomonadati</taxon>
        <taxon>Pseudomonadota</taxon>
        <taxon>Alphaproteobacteria</taxon>
        <taxon>Rhodobacterales</taxon>
        <taxon>Paracoccaceae</taxon>
        <taxon>Halovulum</taxon>
    </lineage>
</organism>
<dbReference type="NCBIfam" id="TIGR00177">
    <property type="entry name" value="molyb_syn"/>
    <property type="match status" value="1"/>
</dbReference>
<dbReference type="InterPro" id="IPR036425">
    <property type="entry name" value="MoaB/Mog-like_dom_sf"/>
</dbReference>
<keyword evidence="9" id="KW-1185">Reference proteome</keyword>
<dbReference type="InterPro" id="IPR005110">
    <property type="entry name" value="MoeA_linker/N"/>
</dbReference>
<keyword evidence="6" id="KW-0500">Molybdenum</keyword>
<dbReference type="PROSITE" id="PS01079">
    <property type="entry name" value="MOCF_BIOSYNTHESIS_2"/>
    <property type="match status" value="1"/>
</dbReference>
<dbReference type="SUPFAM" id="SSF63882">
    <property type="entry name" value="MoeA N-terminal region -like"/>
    <property type="match status" value="1"/>
</dbReference>
<dbReference type="GO" id="GO:0005829">
    <property type="term" value="C:cytosol"/>
    <property type="evidence" value="ECO:0007669"/>
    <property type="project" value="TreeGrafter"/>
</dbReference>
<comment type="pathway">
    <text evidence="2 6">Cofactor biosynthesis; molybdopterin biosynthesis.</text>
</comment>
<keyword evidence="4 6" id="KW-0501">Molybdenum cofactor biosynthesis</keyword>
<dbReference type="Gene3D" id="3.90.105.10">
    <property type="entry name" value="Molybdopterin biosynthesis moea protein, domain 2"/>
    <property type="match status" value="1"/>
</dbReference>
<dbReference type="Pfam" id="PF03453">
    <property type="entry name" value="MoeA_N"/>
    <property type="match status" value="1"/>
</dbReference>
<evidence type="ECO:0000313" key="8">
    <source>
        <dbReference type="EMBL" id="NNU82023.1"/>
    </source>
</evidence>
<protein>
    <recommendedName>
        <fullName evidence="6">Molybdopterin molybdenumtransferase</fullName>
        <ecNumber evidence="6">2.10.1.1</ecNumber>
    </recommendedName>
</protein>
<dbReference type="InterPro" id="IPR005111">
    <property type="entry name" value="MoeA_C_domain_IV"/>
</dbReference>
<gene>
    <name evidence="8" type="ORF">HMH01_16415</name>
</gene>
<dbReference type="PANTHER" id="PTHR10192">
    <property type="entry name" value="MOLYBDOPTERIN BIOSYNTHESIS PROTEIN"/>
    <property type="match status" value="1"/>
</dbReference>
<dbReference type="Gene3D" id="3.40.980.10">
    <property type="entry name" value="MoaB/Mog-like domain"/>
    <property type="match status" value="1"/>
</dbReference>
<comment type="caution">
    <text evidence="8">The sequence shown here is derived from an EMBL/GenBank/DDBJ whole genome shotgun (WGS) entry which is preliminary data.</text>
</comment>
<proteinExistence type="inferred from homology"/>
<dbReference type="InterPro" id="IPR036135">
    <property type="entry name" value="MoeA_linker/N_sf"/>
</dbReference>
<dbReference type="InterPro" id="IPR001453">
    <property type="entry name" value="MoaB/Mog_dom"/>
</dbReference>
<dbReference type="CDD" id="cd00887">
    <property type="entry name" value="MoeA"/>
    <property type="match status" value="1"/>
</dbReference>
<keyword evidence="6" id="KW-0479">Metal-binding</keyword>
<reference evidence="8 9" key="1">
    <citation type="submission" date="2020-05" db="EMBL/GenBank/DDBJ databases">
        <title>Gimesia benthica sp. nov., a novel planctomycete isolated from a deep-sea water sample of the Northwest Indian Ocean.</title>
        <authorList>
            <person name="Wang J."/>
            <person name="Ruan C."/>
            <person name="Song L."/>
            <person name="Zhu Y."/>
            <person name="Li A."/>
            <person name="Zheng X."/>
            <person name="Wang L."/>
            <person name="Lu Z."/>
            <person name="Huang Y."/>
            <person name="Du W."/>
            <person name="Zhou Y."/>
            <person name="Huang L."/>
            <person name="Dai X."/>
        </authorList>
    </citation>
    <scope>NUCLEOTIDE SEQUENCE [LARGE SCALE GENOMIC DNA]</scope>
    <source>
        <strain evidence="8 9">YYQ-30</strain>
    </source>
</reference>